<dbReference type="PROSITE" id="PS01125">
    <property type="entry name" value="ROK"/>
    <property type="match status" value="1"/>
</dbReference>
<organism evidence="3 4">
    <name type="scientific">Stenotrophomonas maltophilia</name>
    <name type="common">Pseudomonas maltophilia</name>
    <name type="synonym">Xanthomonas maltophilia</name>
    <dbReference type="NCBI Taxonomy" id="40324"/>
    <lineage>
        <taxon>Bacteria</taxon>
        <taxon>Pseudomonadati</taxon>
        <taxon>Pseudomonadota</taxon>
        <taxon>Gammaproteobacteria</taxon>
        <taxon>Lysobacterales</taxon>
        <taxon>Lysobacteraceae</taxon>
        <taxon>Stenotrophomonas</taxon>
        <taxon>Stenotrophomonas maltophilia group</taxon>
    </lineage>
</organism>
<reference evidence="4" key="1">
    <citation type="journal article" date="2020" name="MBio">
        <title>Horizontal gene transfer to a defensive symbiont with a reduced genome amongst a multipartite beetle microbiome.</title>
        <authorList>
            <person name="Waterworth S.C."/>
            <person name="Florez L.V."/>
            <person name="Rees E.R."/>
            <person name="Hertweck C."/>
            <person name="Kaltenpoth M."/>
            <person name="Kwan J.C."/>
        </authorList>
    </citation>
    <scope>NUCLEOTIDE SEQUENCE [LARGE SCALE GENOMIC DNA]</scope>
</reference>
<evidence type="ECO:0000256" key="1">
    <source>
        <dbReference type="ARBA" id="ARBA00006479"/>
    </source>
</evidence>
<comment type="caution">
    <text evidence="3">The sequence shown here is derived from an EMBL/GenBank/DDBJ whole genome shotgun (WGS) entry which is preliminary data.</text>
</comment>
<dbReference type="InterPro" id="IPR043129">
    <property type="entry name" value="ATPase_NBD"/>
</dbReference>
<dbReference type="Proteomes" id="UP000487117">
    <property type="component" value="Unassembled WGS sequence"/>
</dbReference>
<name>A0A7V8FDS9_STEMA</name>
<dbReference type="InterPro" id="IPR000600">
    <property type="entry name" value="ROK"/>
</dbReference>
<comment type="similarity">
    <text evidence="1">Belongs to the ROK (NagC/XylR) family.</text>
</comment>
<dbReference type="InterPro" id="IPR036388">
    <property type="entry name" value="WH-like_DNA-bd_sf"/>
</dbReference>
<evidence type="ECO:0000313" key="4">
    <source>
        <dbReference type="Proteomes" id="UP000487117"/>
    </source>
</evidence>
<dbReference type="InterPro" id="IPR036390">
    <property type="entry name" value="WH_DNA-bd_sf"/>
</dbReference>
<dbReference type="GO" id="GO:0009384">
    <property type="term" value="F:N-acylmannosamine kinase activity"/>
    <property type="evidence" value="ECO:0007669"/>
    <property type="project" value="TreeGrafter"/>
</dbReference>
<evidence type="ECO:0000313" key="3">
    <source>
        <dbReference type="EMBL" id="KAF1013420.1"/>
    </source>
</evidence>
<dbReference type="InterPro" id="IPR049874">
    <property type="entry name" value="ROK_cs"/>
</dbReference>
<dbReference type="SUPFAM" id="SSF46785">
    <property type="entry name" value="Winged helix' DNA-binding domain"/>
    <property type="match status" value="1"/>
</dbReference>
<dbReference type="Pfam" id="PF00480">
    <property type="entry name" value="ROK"/>
    <property type="match status" value="1"/>
</dbReference>
<evidence type="ECO:0000256" key="2">
    <source>
        <dbReference type="ARBA" id="ARBA00023277"/>
    </source>
</evidence>
<dbReference type="GO" id="GO:0019262">
    <property type="term" value="P:N-acetylneuraminate catabolic process"/>
    <property type="evidence" value="ECO:0007669"/>
    <property type="project" value="TreeGrafter"/>
</dbReference>
<dbReference type="EMBL" id="WNDS01000005">
    <property type="protein sequence ID" value="KAF1013420.1"/>
    <property type="molecule type" value="Genomic_DNA"/>
</dbReference>
<dbReference type="AlphaFoldDB" id="A0A7V8FDS9"/>
<proteinExistence type="inferred from homology"/>
<dbReference type="Gene3D" id="1.10.10.10">
    <property type="entry name" value="Winged helix-like DNA-binding domain superfamily/Winged helix DNA-binding domain"/>
    <property type="match status" value="1"/>
</dbReference>
<keyword evidence="2" id="KW-0119">Carbohydrate metabolism</keyword>
<sequence length="336" mass="36056">MSQPYPADAQRRPLINLDTDHKRIVWLLRTLGPTPRIAIAQQLGMHNGVLTRLTRELLMLGVVEERDAQSAGLRGRPSVPLALSGAAGYAAGATVHPGWLEIALVDFAGHIVSRDVMAFDSPDPHAFVTAVDQRLRVLATRSGLMRSHFLGLGVAVPGPAVQTGPSRRHTVDWLHGWREIDNDRFYEEHLGCPVWVENDATLAALAEYYDSGLIASCTSALLLYLGHGVGGGVIHRRDVMRGEFGNAGDIGRLFRMDTARPSGIDLLATLRAAGADIRSLFEVEQYLDSHAGVVAAWAARAGEQLGHAANTGVAWLDPGSVILSGSLPQRVLAAVG</sequence>
<dbReference type="SUPFAM" id="SSF53067">
    <property type="entry name" value="Actin-like ATPase domain"/>
    <property type="match status" value="1"/>
</dbReference>
<dbReference type="PANTHER" id="PTHR18964">
    <property type="entry name" value="ROK (REPRESSOR, ORF, KINASE) FAMILY"/>
    <property type="match status" value="1"/>
</dbReference>
<protein>
    <submittedName>
        <fullName evidence="3">Protein mlc</fullName>
    </submittedName>
</protein>
<accession>A0A7V8FDS9</accession>
<dbReference type="PANTHER" id="PTHR18964:SF169">
    <property type="entry name" value="N-ACETYLMANNOSAMINE KINASE"/>
    <property type="match status" value="1"/>
</dbReference>
<dbReference type="Gene3D" id="3.30.420.40">
    <property type="match status" value="2"/>
</dbReference>
<gene>
    <name evidence="3" type="primary">mlc_2</name>
    <name evidence="3" type="ORF">GAK31_03569</name>
</gene>